<dbReference type="InterPro" id="IPR012340">
    <property type="entry name" value="NA-bd_OB-fold"/>
</dbReference>
<keyword evidence="1" id="KW-0175">Coiled coil</keyword>
<dbReference type="AlphaFoldDB" id="A0A1A9ZCP1"/>
<feature type="compositionally biased region" description="Low complexity" evidence="2">
    <location>
        <begin position="802"/>
        <end position="814"/>
    </location>
</feature>
<feature type="region of interest" description="Disordered" evidence="2">
    <location>
        <begin position="914"/>
        <end position="934"/>
    </location>
</feature>
<feature type="region of interest" description="Disordered" evidence="2">
    <location>
        <begin position="712"/>
        <end position="824"/>
    </location>
</feature>
<dbReference type="Proteomes" id="UP000092445">
    <property type="component" value="Unassembled WGS sequence"/>
</dbReference>
<feature type="region of interest" description="Disordered" evidence="2">
    <location>
        <begin position="225"/>
        <end position="312"/>
    </location>
</feature>
<reference evidence="4" key="2">
    <citation type="submission" date="2020-05" db="UniProtKB">
        <authorList>
            <consortium name="EnsemblMetazoa"/>
        </authorList>
    </citation>
    <scope>IDENTIFICATION</scope>
    <source>
        <strain evidence="4">IAEA</strain>
    </source>
</reference>
<proteinExistence type="predicted"/>
<feature type="coiled-coil region" evidence="1">
    <location>
        <begin position="138"/>
        <end position="165"/>
    </location>
</feature>
<evidence type="ECO:0000256" key="2">
    <source>
        <dbReference type="SAM" id="MobiDB-lite"/>
    </source>
</evidence>
<evidence type="ECO:0000256" key="1">
    <source>
        <dbReference type="SAM" id="Coils"/>
    </source>
</evidence>
<dbReference type="Gene3D" id="2.40.50.700">
    <property type="match status" value="1"/>
</dbReference>
<dbReference type="Pfam" id="PF17849">
    <property type="entry name" value="OB_Dis3"/>
    <property type="match status" value="1"/>
</dbReference>
<organism evidence="4 5">
    <name type="scientific">Glossina pallidipes</name>
    <name type="common">Tsetse fly</name>
    <dbReference type="NCBI Taxonomy" id="7398"/>
    <lineage>
        <taxon>Eukaryota</taxon>
        <taxon>Metazoa</taxon>
        <taxon>Ecdysozoa</taxon>
        <taxon>Arthropoda</taxon>
        <taxon>Hexapoda</taxon>
        <taxon>Insecta</taxon>
        <taxon>Pterygota</taxon>
        <taxon>Neoptera</taxon>
        <taxon>Endopterygota</taxon>
        <taxon>Diptera</taxon>
        <taxon>Brachycera</taxon>
        <taxon>Muscomorpha</taxon>
        <taxon>Hippoboscoidea</taxon>
        <taxon>Glossinidae</taxon>
        <taxon>Glossina</taxon>
    </lineage>
</organism>
<dbReference type="EnsemblMetazoa" id="GPAI010682-RA">
    <property type="protein sequence ID" value="GPAI010682-PA"/>
    <property type="gene ID" value="GPAI010682"/>
</dbReference>
<accession>A0A1A9ZCP1</accession>
<dbReference type="STRING" id="7398.A0A1A9ZCP1"/>
<feature type="compositionally biased region" description="Basic and acidic residues" evidence="2">
    <location>
        <begin position="279"/>
        <end position="306"/>
    </location>
</feature>
<dbReference type="InterPro" id="IPR041505">
    <property type="entry name" value="Dis3_CSD2"/>
</dbReference>
<evidence type="ECO:0000259" key="3">
    <source>
        <dbReference type="Pfam" id="PF17849"/>
    </source>
</evidence>
<evidence type="ECO:0000313" key="4">
    <source>
        <dbReference type="EnsemblMetazoa" id="GPAI010682-PA"/>
    </source>
</evidence>
<feature type="compositionally biased region" description="Basic and acidic residues" evidence="2">
    <location>
        <begin position="610"/>
        <end position="623"/>
    </location>
</feature>
<feature type="compositionally biased region" description="Low complexity" evidence="2">
    <location>
        <begin position="738"/>
        <end position="750"/>
    </location>
</feature>
<sequence>MMVSDIVEIELLPEEQWCVPMTIDSWPRNSRPPQGHFVRSLGPDVDTENEVILLEHDVPLNNFSEVLNCLPKMPWIITPETICGAKILKIRNYLWLISKDPCKTVKEHGRQDNMEKVTKPFSRHWFEKARQSLQEQINETASIVLQLAEANLVRLQQQEKEINRSFGPLSQGLSEEEAMQNALHEQGMPLKLTEYPSKVAEESVPEGSADVDVTTIDEGEKIALELTKTSEPPLENTKEEQESNVEEEQLMENSAKESESLPNKHNIELEPAESLEVEIDSKEAHRERRHSLDEQEQLPEKADPKTEPAQMWSKVEHHDMQSQFSTANTAATEEHDHEMDQMSLELENHGIQNRFLTKNTGEIEHRGFELGQTYGVQLNANESLKRLDLDGEMQNSRREPEIVQHAPKTIEQQVMALAKEYEMQLKPTDSPTFGFQKVESGVEPRQISPNDVNLTAEEENLHGKITESNRSGVISMQETDSEVEFAKSFDTPISFDYLDGVRPQINEILSAEATTRRTESSADDKQQIPPSGAAKHMPSSLEQQHMMEWKPMNYRKHRETIFQQQELAMPSKGDDEGKTPQQQQKHLGATTAGESTVMTELVMEQKTKLRKEETDTQQHEGKAKILSPKRNTQGFPHQKDINEQDLDVNVFENNIQYPKIAKIWSSTGNTQLFNPQDDQKPQGSHIHIPETEIPQYPQIAKMWIPTTIAGTSSYGESQPSHLEFDSKLDSPNNKPAFKKQQTQQQQPIKQSPEWRSQQEQSETPEYSVVLIESAQEPVGQREPTSQMQSHRRSSNESLFGSQEQQLQQQRQQQENKYEQALTQQMESAKDQFPVVLIESAQEPVGQMEPSLYISPELPPFVPGYLFLRRNSQRKHKSPHQWSPYPKEQAKPLDLEDLPQPATIYMEEMFRKSTKPTAPSKFFPRSSLDRTHQSRSHKEIINEQEFQMQTEEDLPHEGYTKYHNTEFQPAEHSANCDNCPTLSPEVIKIRKRRAMESTHLATNSRLQYFTLVDSADKKTRKSLRRVYKKRITDEERFGQMKTRTTKDE</sequence>
<dbReference type="SUPFAM" id="SSF50249">
    <property type="entry name" value="Nucleic acid-binding proteins"/>
    <property type="match status" value="1"/>
</dbReference>
<dbReference type="VEuPathDB" id="VectorBase:GPAI010682"/>
<keyword evidence="5" id="KW-1185">Reference proteome</keyword>
<reference evidence="5" key="1">
    <citation type="submission" date="2014-03" db="EMBL/GenBank/DDBJ databases">
        <authorList>
            <person name="Aksoy S."/>
            <person name="Warren W."/>
            <person name="Wilson R.K."/>
        </authorList>
    </citation>
    <scope>NUCLEOTIDE SEQUENCE [LARGE SCALE GENOMIC DNA]</scope>
    <source>
        <strain evidence="5">IAEA</strain>
    </source>
</reference>
<feature type="region of interest" description="Disordered" evidence="2">
    <location>
        <begin position="569"/>
        <end position="596"/>
    </location>
</feature>
<feature type="domain" description="CSD2" evidence="3">
    <location>
        <begin position="20"/>
        <end position="57"/>
    </location>
</feature>
<feature type="compositionally biased region" description="Basic and acidic residues" evidence="2">
    <location>
        <begin position="514"/>
        <end position="526"/>
    </location>
</feature>
<feature type="compositionally biased region" description="Polar residues" evidence="2">
    <location>
        <begin position="753"/>
        <end position="764"/>
    </location>
</feature>
<feature type="region of interest" description="Disordered" evidence="2">
    <location>
        <begin position="513"/>
        <end position="541"/>
    </location>
</feature>
<protein>
    <submittedName>
        <fullName evidence="4">OB_Dis3 domain-containing protein</fullName>
    </submittedName>
</protein>
<name>A0A1A9ZCP1_GLOPL</name>
<feature type="region of interest" description="Disordered" evidence="2">
    <location>
        <begin position="610"/>
        <end position="636"/>
    </location>
</feature>
<evidence type="ECO:0000313" key="5">
    <source>
        <dbReference type="Proteomes" id="UP000092445"/>
    </source>
</evidence>